<name>A0A8T0NSC3_PANVG</name>
<evidence type="ECO:0000313" key="2">
    <source>
        <dbReference type="EMBL" id="KAG2551139.1"/>
    </source>
</evidence>
<feature type="region of interest" description="Disordered" evidence="1">
    <location>
        <begin position="73"/>
        <end position="95"/>
    </location>
</feature>
<sequence>MMRWDQTLANAYNGWELEDYVANNGESHAYGKKEGARPQAARHLLPRARVPLPTPAAAALGGSNYRTGRLRLASSGHGSRAHARVGRRGGLRRRSLGPRRWQDRRACGVQPGGGHGGRWWRPGLPLRHALPRARLSSLARRRAPPCSLCPAPPGRALRATEPLGPAAASSPPGSCGSRRSSAGLELPSSGWPARRRPPLPPVAMAEPRVAPMAMAAGSAPDWSSPPSSSLPPSPAPLPLLAARSLLAAAGHATAVHATVPREGGGGWPARGAAWRRRAGGI</sequence>
<feature type="region of interest" description="Disordered" evidence="1">
    <location>
        <begin position="257"/>
        <end position="281"/>
    </location>
</feature>
<feature type="compositionally biased region" description="Basic residues" evidence="1">
    <location>
        <begin position="79"/>
        <end position="95"/>
    </location>
</feature>
<dbReference type="EMBL" id="CM029053">
    <property type="protein sequence ID" value="KAG2551139.1"/>
    <property type="molecule type" value="Genomic_DNA"/>
</dbReference>
<organism evidence="2 3">
    <name type="scientific">Panicum virgatum</name>
    <name type="common">Blackwell switchgrass</name>
    <dbReference type="NCBI Taxonomy" id="38727"/>
    <lineage>
        <taxon>Eukaryota</taxon>
        <taxon>Viridiplantae</taxon>
        <taxon>Streptophyta</taxon>
        <taxon>Embryophyta</taxon>
        <taxon>Tracheophyta</taxon>
        <taxon>Spermatophyta</taxon>
        <taxon>Magnoliopsida</taxon>
        <taxon>Liliopsida</taxon>
        <taxon>Poales</taxon>
        <taxon>Poaceae</taxon>
        <taxon>PACMAD clade</taxon>
        <taxon>Panicoideae</taxon>
        <taxon>Panicodae</taxon>
        <taxon>Paniceae</taxon>
        <taxon>Panicinae</taxon>
        <taxon>Panicum</taxon>
        <taxon>Panicum sect. Hiantes</taxon>
    </lineage>
</organism>
<proteinExistence type="predicted"/>
<dbReference type="Proteomes" id="UP000823388">
    <property type="component" value="Chromosome 9K"/>
</dbReference>
<keyword evidence="3" id="KW-1185">Reference proteome</keyword>
<feature type="compositionally biased region" description="Low complexity" evidence="1">
    <location>
        <begin position="215"/>
        <end position="227"/>
    </location>
</feature>
<feature type="region of interest" description="Disordered" evidence="1">
    <location>
        <begin position="157"/>
        <end position="203"/>
    </location>
</feature>
<feature type="compositionally biased region" description="Pro residues" evidence="1">
    <location>
        <begin position="228"/>
        <end position="237"/>
    </location>
</feature>
<evidence type="ECO:0000256" key="1">
    <source>
        <dbReference type="SAM" id="MobiDB-lite"/>
    </source>
</evidence>
<feature type="compositionally biased region" description="Low complexity" evidence="1">
    <location>
        <begin position="162"/>
        <end position="184"/>
    </location>
</feature>
<evidence type="ECO:0000313" key="3">
    <source>
        <dbReference type="Proteomes" id="UP000823388"/>
    </source>
</evidence>
<accession>A0A8T0NSC3</accession>
<comment type="caution">
    <text evidence="2">The sequence shown here is derived from an EMBL/GenBank/DDBJ whole genome shotgun (WGS) entry which is preliminary data.</text>
</comment>
<gene>
    <name evidence="2" type="ORF">PVAP13_9KG169712</name>
</gene>
<reference evidence="2" key="1">
    <citation type="submission" date="2020-05" db="EMBL/GenBank/DDBJ databases">
        <title>WGS assembly of Panicum virgatum.</title>
        <authorList>
            <person name="Lovell J.T."/>
            <person name="Jenkins J."/>
            <person name="Shu S."/>
            <person name="Juenger T.E."/>
            <person name="Schmutz J."/>
        </authorList>
    </citation>
    <scope>NUCLEOTIDE SEQUENCE</scope>
    <source>
        <strain evidence="2">AP13</strain>
    </source>
</reference>
<protein>
    <submittedName>
        <fullName evidence="2">Uncharacterized protein</fullName>
    </submittedName>
</protein>
<feature type="region of interest" description="Disordered" evidence="1">
    <location>
        <begin position="215"/>
        <end position="237"/>
    </location>
</feature>
<dbReference type="AlphaFoldDB" id="A0A8T0NSC3"/>